<name>A0AAV0AC39_PHORO</name>
<keyword evidence="3 10" id="KW-0808">Transferase</keyword>
<dbReference type="GO" id="GO:0003950">
    <property type="term" value="F:NAD+ poly-ADP-ribosyltransferase activity"/>
    <property type="evidence" value="ECO:0007669"/>
    <property type="project" value="TreeGrafter"/>
</dbReference>
<keyword evidence="8" id="KW-1015">Disulfide bond</keyword>
<dbReference type="PANTHER" id="PTHR10339">
    <property type="entry name" value="ADP-RIBOSYLTRANSFERASE"/>
    <property type="match status" value="1"/>
</dbReference>
<keyword evidence="5" id="KW-0732">Signal</keyword>
<accession>A0AAV0AC39</accession>
<dbReference type="Pfam" id="PF01129">
    <property type="entry name" value="ART"/>
    <property type="match status" value="1"/>
</dbReference>
<reference evidence="11" key="1">
    <citation type="submission" date="2022-06" db="EMBL/GenBank/DDBJ databases">
        <authorList>
            <person name="Andreotti S."/>
            <person name="Wyler E."/>
        </authorList>
    </citation>
    <scope>NUCLEOTIDE SEQUENCE</scope>
</reference>
<dbReference type="KEGG" id="prob:127212921"/>
<keyword evidence="7 10" id="KW-0520">NAD</keyword>
<evidence type="ECO:0000256" key="4">
    <source>
        <dbReference type="ARBA" id="ARBA00022695"/>
    </source>
</evidence>
<dbReference type="RefSeq" id="XP_051029071.1">
    <property type="nucleotide sequence ID" value="XM_051173114.1"/>
</dbReference>
<dbReference type="AlphaFoldDB" id="A0AAV0AC39"/>
<dbReference type="FunFam" id="3.90.176.10:FF:000001">
    <property type="entry name" value="NAD(P)(+)--arginine ADP-ribosyltransferase"/>
    <property type="match status" value="1"/>
</dbReference>
<evidence type="ECO:0000256" key="7">
    <source>
        <dbReference type="ARBA" id="ARBA00023027"/>
    </source>
</evidence>
<comment type="similarity">
    <text evidence="1 10">Belongs to the Arg-specific ADP-ribosyltransferase family.</text>
</comment>
<dbReference type="InterPro" id="IPR000768">
    <property type="entry name" value="ART"/>
</dbReference>
<dbReference type="SUPFAM" id="SSF56399">
    <property type="entry name" value="ADP-ribosylation"/>
    <property type="match status" value="1"/>
</dbReference>
<evidence type="ECO:0000256" key="10">
    <source>
        <dbReference type="RuleBase" id="RU361228"/>
    </source>
</evidence>
<dbReference type="GO" id="GO:0016779">
    <property type="term" value="F:nucleotidyltransferase activity"/>
    <property type="evidence" value="ECO:0007669"/>
    <property type="project" value="UniProtKB-KW"/>
</dbReference>
<evidence type="ECO:0000256" key="9">
    <source>
        <dbReference type="ARBA" id="ARBA00047597"/>
    </source>
</evidence>
<dbReference type="Proteomes" id="UP001152836">
    <property type="component" value="Unassembled WGS sequence"/>
</dbReference>
<dbReference type="PROSITE" id="PS51996">
    <property type="entry name" value="TR_MART"/>
    <property type="match status" value="1"/>
</dbReference>
<evidence type="ECO:0000256" key="6">
    <source>
        <dbReference type="ARBA" id="ARBA00022857"/>
    </source>
</evidence>
<dbReference type="EMBL" id="CALSGD010001622">
    <property type="protein sequence ID" value="CAH7428803.1"/>
    <property type="molecule type" value="Genomic_DNA"/>
</dbReference>
<organism evidence="11 12">
    <name type="scientific">Phodopus roborovskii</name>
    <name type="common">Roborovski's desert hamster</name>
    <name type="synonym">Cricetulus roborovskii</name>
    <dbReference type="NCBI Taxonomy" id="109678"/>
    <lineage>
        <taxon>Eukaryota</taxon>
        <taxon>Metazoa</taxon>
        <taxon>Chordata</taxon>
        <taxon>Craniata</taxon>
        <taxon>Vertebrata</taxon>
        <taxon>Euteleostomi</taxon>
        <taxon>Mammalia</taxon>
        <taxon>Eutheria</taxon>
        <taxon>Euarchontoglires</taxon>
        <taxon>Glires</taxon>
        <taxon>Rodentia</taxon>
        <taxon>Myomorpha</taxon>
        <taxon>Muroidea</taxon>
        <taxon>Cricetidae</taxon>
        <taxon>Cricetinae</taxon>
        <taxon>Phodopus</taxon>
    </lineage>
</organism>
<evidence type="ECO:0000256" key="5">
    <source>
        <dbReference type="ARBA" id="ARBA00022729"/>
    </source>
</evidence>
<keyword evidence="6 10" id="KW-0521">NADP</keyword>
<keyword evidence="12" id="KW-1185">Reference proteome</keyword>
<dbReference type="PANTHER" id="PTHR10339:SF1">
    <property type="entry name" value="ECTO-ADP-RIBOSYLTRANSFERASE 4"/>
    <property type="match status" value="1"/>
</dbReference>
<evidence type="ECO:0000256" key="2">
    <source>
        <dbReference type="ARBA" id="ARBA00022676"/>
    </source>
</evidence>
<protein>
    <recommendedName>
        <fullName evidence="10">NAD(P)(+)--arginine ADP-ribosyltransferase</fullName>
        <ecNumber evidence="10">2.4.2.31</ecNumber>
    </recommendedName>
    <alternativeName>
        <fullName evidence="10">Mono(ADP-ribosyl)transferase</fullName>
    </alternativeName>
</protein>
<dbReference type="CTD" id="420"/>
<evidence type="ECO:0000256" key="8">
    <source>
        <dbReference type="ARBA" id="ARBA00023157"/>
    </source>
</evidence>
<dbReference type="InterPro" id="IPR050999">
    <property type="entry name" value="ADP-ribosyltransferase_ARG"/>
</dbReference>
<evidence type="ECO:0000313" key="11">
    <source>
        <dbReference type="EMBL" id="CAH7428803.1"/>
    </source>
</evidence>
<keyword evidence="2 10" id="KW-0328">Glycosyltransferase</keyword>
<dbReference type="Gene3D" id="3.90.176.10">
    <property type="entry name" value="Toxin ADP-ribosyltransferase, Chain A, domain 1"/>
    <property type="match status" value="1"/>
</dbReference>
<sequence>MRLSGQPCADTHLPCCPLTSRSKRTLLPSTEDGRVRLWLPGGWLTLLLLLLCPLQTPAGSIEAALKVDLDLTPDSFDDQYQGCGKQVMEELSQGDYFMKEIDTHKYYSRAWQKAHLTWLSQEGVLPESMTTMHAVAILVYTLNHNVSSAFAKAMAGAGGSPGQYRRSFHFKYLHYYLTSAIQLLRKESTTKNSSLCYKVHHGMKNRKLAVNVGATVRFGQFLSASPVREETQVSGNQTLFTIVTCLGASARAFSLREEVLIPPYELFEVVNKSHSPKGDLINLRSAGNLSTYNCQLLKASSKKCTPDPMVTVCLFLASVVLSSKTRELLFKETI</sequence>
<evidence type="ECO:0000256" key="3">
    <source>
        <dbReference type="ARBA" id="ARBA00022679"/>
    </source>
</evidence>
<dbReference type="PROSITE" id="PS01291">
    <property type="entry name" value="ART"/>
    <property type="match status" value="1"/>
</dbReference>
<evidence type="ECO:0000256" key="1">
    <source>
        <dbReference type="ARBA" id="ARBA00009558"/>
    </source>
</evidence>
<comment type="catalytic activity">
    <reaction evidence="9 10">
        <text>L-arginyl-[protein] + NAD(+) = N(omega)-(ADP-D-ribosyl)-L-arginyl-[protein] + nicotinamide + H(+)</text>
        <dbReference type="Rhea" id="RHEA:19149"/>
        <dbReference type="Rhea" id="RHEA-COMP:10532"/>
        <dbReference type="Rhea" id="RHEA-COMP:15087"/>
        <dbReference type="ChEBI" id="CHEBI:15378"/>
        <dbReference type="ChEBI" id="CHEBI:17154"/>
        <dbReference type="ChEBI" id="CHEBI:29965"/>
        <dbReference type="ChEBI" id="CHEBI:57540"/>
        <dbReference type="ChEBI" id="CHEBI:142554"/>
        <dbReference type="EC" id="2.4.2.31"/>
    </reaction>
</comment>
<gene>
    <name evidence="11" type="primary">Art4</name>
    <name evidence="11" type="ORF">PHOROB_LOCUS16978</name>
</gene>
<dbReference type="PRINTS" id="PR00970">
    <property type="entry name" value="RIBTRNSFRASE"/>
</dbReference>
<dbReference type="GO" id="GO:0106274">
    <property type="term" value="F:NAD+-protein-arginine ADP-ribosyltransferase activity"/>
    <property type="evidence" value="ECO:0007669"/>
    <property type="project" value="UniProtKB-EC"/>
</dbReference>
<comment type="caution">
    <text evidence="11">The sequence shown here is derived from an EMBL/GenBank/DDBJ whole genome shotgun (WGS) entry which is preliminary data.</text>
</comment>
<evidence type="ECO:0000313" key="12">
    <source>
        <dbReference type="Proteomes" id="UP001152836"/>
    </source>
</evidence>
<proteinExistence type="inferred from homology"/>
<keyword evidence="4" id="KW-0548">Nucleotidyltransferase</keyword>
<dbReference type="GeneID" id="127212921"/>
<dbReference type="EC" id="2.4.2.31" evidence="10"/>